<dbReference type="PANTHER" id="PTHR10204:SF34">
    <property type="entry name" value="NAD(P)H DEHYDROGENASE [QUINONE] 1 ISOFORM 1"/>
    <property type="match status" value="1"/>
</dbReference>
<reference evidence="4 5" key="1">
    <citation type="submission" date="2023-01" db="EMBL/GenBank/DDBJ databases">
        <authorList>
            <person name="Dale J."/>
        </authorList>
    </citation>
    <scope>NUCLEOTIDE SEQUENCE [LARGE SCALE GENOMIC DNA]</scope>
    <source>
        <strain evidence="4 5">2022EL-01098</strain>
    </source>
</reference>
<keyword evidence="2 4" id="KW-0560">Oxidoreductase</keyword>
<gene>
    <name evidence="4" type="ORF">PIK62_10630</name>
</gene>
<evidence type="ECO:0000313" key="4">
    <source>
        <dbReference type="EMBL" id="MDC0693078.1"/>
    </source>
</evidence>
<comment type="similarity">
    <text evidence="1">Belongs to the NAD(P)H dehydrogenase (quinone) family.</text>
</comment>
<evidence type="ECO:0000259" key="3">
    <source>
        <dbReference type="Pfam" id="PF02525"/>
    </source>
</evidence>
<dbReference type="Proteomes" id="UP001221816">
    <property type="component" value="Unassembled WGS sequence"/>
</dbReference>
<evidence type="ECO:0000256" key="1">
    <source>
        <dbReference type="ARBA" id="ARBA00006252"/>
    </source>
</evidence>
<dbReference type="Pfam" id="PF02525">
    <property type="entry name" value="Flavodoxin_2"/>
    <property type="match status" value="1"/>
</dbReference>
<sequence>MKKVNIIWTHPRQESLTGKIVSGIKEVLASEGFSIHETDLYRSDFSPVLLEEDEPDFSNPDKYYSETVMKMAAELDPDTPLVFVFPVWWHTLPAMLKGYLDRVWNFGLIYGEGRRVPASKVIWVGMVGMDEHSFSKRGFDANLKNILNVGMAGYCCIPQSHVELVYNTLGDNIVSAEAHYNGLINQAVNAVSNFLRN</sequence>
<proteinExistence type="inferred from homology"/>
<name>A0ABT5CNF5_9ENTR</name>
<dbReference type="InterPro" id="IPR003680">
    <property type="entry name" value="Flavodoxin_fold"/>
</dbReference>
<dbReference type="NCBIfam" id="NF007280">
    <property type="entry name" value="PRK09739.1"/>
    <property type="match status" value="1"/>
</dbReference>
<dbReference type="EC" id="1.6.99.-" evidence="4"/>
<dbReference type="Gene3D" id="3.40.50.360">
    <property type="match status" value="1"/>
</dbReference>
<dbReference type="EMBL" id="JAQNDI010000005">
    <property type="protein sequence ID" value="MDC0693078.1"/>
    <property type="molecule type" value="Genomic_DNA"/>
</dbReference>
<dbReference type="InterPro" id="IPR029039">
    <property type="entry name" value="Flavoprotein-like_sf"/>
</dbReference>
<evidence type="ECO:0000256" key="2">
    <source>
        <dbReference type="ARBA" id="ARBA00023002"/>
    </source>
</evidence>
<feature type="domain" description="Flavodoxin-like fold" evidence="3">
    <location>
        <begin position="2"/>
        <end position="172"/>
    </location>
</feature>
<dbReference type="GO" id="GO:0016491">
    <property type="term" value="F:oxidoreductase activity"/>
    <property type="evidence" value="ECO:0007669"/>
    <property type="project" value="UniProtKB-KW"/>
</dbReference>
<dbReference type="RefSeq" id="WP_196564994.1">
    <property type="nucleotide sequence ID" value="NZ_JAQNDH010000004.1"/>
</dbReference>
<keyword evidence="5" id="KW-1185">Reference proteome</keyword>
<comment type="caution">
    <text evidence="4">The sequence shown here is derived from an EMBL/GenBank/DDBJ whole genome shotgun (WGS) entry which is preliminary data.</text>
</comment>
<protein>
    <submittedName>
        <fullName evidence="4">NAD(P)H oxidoreductase</fullName>
        <ecNumber evidence="4">1.6.99.-</ecNumber>
    </submittedName>
</protein>
<dbReference type="InterPro" id="IPR051545">
    <property type="entry name" value="NAD(P)H_dehydrogenase_qn"/>
</dbReference>
<dbReference type="PANTHER" id="PTHR10204">
    <property type="entry name" value="NAD P H OXIDOREDUCTASE-RELATED"/>
    <property type="match status" value="1"/>
</dbReference>
<evidence type="ECO:0000313" key="5">
    <source>
        <dbReference type="Proteomes" id="UP001221816"/>
    </source>
</evidence>
<accession>A0ABT5CNF5</accession>
<dbReference type="SUPFAM" id="SSF52218">
    <property type="entry name" value="Flavoproteins"/>
    <property type="match status" value="1"/>
</dbReference>
<organism evidence="4 5">
    <name type="scientific">Klebsiella pasteurii</name>
    <dbReference type="NCBI Taxonomy" id="2587529"/>
    <lineage>
        <taxon>Bacteria</taxon>
        <taxon>Pseudomonadati</taxon>
        <taxon>Pseudomonadota</taxon>
        <taxon>Gammaproteobacteria</taxon>
        <taxon>Enterobacterales</taxon>
        <taxon>Enterobacteriaceae</taxon>
        <taxon>Klebsiella/Raoultella group</taxon>
        <taxon>Klebsiella</taxon>
    </lineage>
</organism>